<evidence type="ECO:0000256" key="1">
    <source>
        <dbReference type="SAM" id="MobiDB-lite"/>
    </source>
</evidence>
<keyword evidence="5" id="KW-1185">Reference proteome</keyword>
<dbReference type="InterPro" id="IPR008978">
    <property type="entry name" value="HSP20-like_chaperone"/>
</dbReference>
<evidence type="ECO:0000259" key="2">
    <source>
        <dbReference type="PROSITE" id="PS51048"/>
    </source>
</evidence>
<feature type="region of interest" description="Disordered" evidence="1">
    <location>
        <begin position="291"/>
        <end position="310"/>
    </location>
</feature>
<proteinExistence type="predicted"/>
<feature type="domain" description="CS" evidence="3">
    <location>
        <begin position="111"/>
        <end position="201"/>
    </location>
</feature>
<dbReference type="PROSITE" id="PS51048">
    <property type="entry name" value="SGS"/>
    <property type="match status" value="1"/>
</dbReference>
<feature type="non-terminal residue" evidence="4">
    <location>
        <position position="310"/>
    </location>
</feature>
<dbReference type="HOGENOM" id="CLU_898938_0_0_1"/>
<reference evidence="4 5" key="2">
    <citation type="journal article" date="2008" name="Nature">
        <title>The Phaeodactylum genome reveals the evolutionary history of diatom genomes.</title>
        <authorList>
            <person name="Bowler C."/>
            <person name="Allen A.E."/>
            <person name="Badger J.H."/>
            <person name="Grimwood J."/>
            <person name="Jabbari K."/>
            <person name="Kuo A."/>
            <person name="Maheswari U."/>
            <person name="Martens C."/>
            <person name="Maumus F."/>
            <person name="Otillar R.P."/>
            <person name="Rayko E."/>
            <person name="Salamov A."/>
            <person name="Vandepoele K."/>
            <person name="Beszteri B."/>
            <person name="Gruber A."/>
            <person name="Heijde M."/>
            <person name="Katinka M."/>
            <person name="Mock T."/>
            <person name="Valentin K."/>
            <person name="Verret F."/>
            <person name="Berges J.A."/>
            <person name="Brownlee C."/>
            <person name="Cadoret J.P."/>
            <person name="Chiovitti A."/>
            <person name="Choi C.J."/>
            <person name="Coesel S."/>
            <person name="De Martino A."/>
            <person name="Detter J.C."/>
            <person name="Durkin C."/>
            <person name="Falciatore A."/>
            <person name="Fournet J."/>
            <person name="Haruta M."/>
            <person name="Huysman M.J."/>
            <person name="Jenkins B.D."/>
            <person name="Jiroutova K."/>
            <person name="Jorgensen R.E."/>
            <person name="Joubert Y."/>
            <person name="Kaplan A."/>
            <person name="Kroger N."/>
            <person name="Kroth P.G."/>
            <person name="La Roche J."/>
            <person name="Lindquist E."/>
            <person name="Lommer M."/>
            <person name="Martin-Jezequel V."/>
            <person name="Lopez P.J."/>
            <person name="Lucas S."/>
            <person name="Mangogna M."/>
            <person name="McGinnis K."/>
            <person name="Medlin L.K."/>
            <person name="Montsant A."/>
            <person name="Oudot-Le Secq M.P."/>
            <person name="Napoli C."/>
            <person name="Obornik M."/>
            <person name="Parker M.S."/>
            <person name="Petit J.L."/>
            <person name="Porcel B.M."/>
            <person name="Poulsen N."/>
            <person name="Robison M."/>
            <person name="Rychlewski L."/>
            <person name="Rynearson T.A."/>
            <person name="Schmutz J."/>
            <person name="Shapiro H."/>
            <person name="Siaut M."/>
            <person name="Stanley M."/>
            <person name="Sussman M.R."/>
            <person name="Taylor A.R."/>
            <person name="Vardi A."/>
            <person name="von Dassow P."/>
            <person name="Vyverman W."/>
            <person name="Willis A."/>
            <person name="Wyrwicz L.S."/>
            <person name="Rokhsar D.S."/>
            <person name="Weissenbach J."/>
            <person name="Armbrust E.V."/>
            <person name="Green B.R."/>
            <person name="Van de Peer Y."/>
            <person name="Grigoriev I.V."/>
        </authorList>
    </citation>
    <scope>NUCLEOTIDE SEQUENCE [LARGE SCALE GENOMIC DNA]</scope>
    <source>
        <strain evidence="4 5">CCMP1335</strain>
    </source>
</reference>
<dbReference type="CDD" id="cd06463">
    <property type="entry name" value="p23_like"/>
    <property type="match status" value="1"/>
</dbReference>
<dbReference type="GeneID" id="7445563"/>
<dbReference type="PaxDb" id="35128-Thaps269341"/>
<dbReference type="PANTHER" id="PTHR45862">
    <property type="entry name" value="PROTEIN SGT1 HOMOLOG"/>
    <property type="match status" value="1"/>
</dbReference>
<dbReference type="OMA" id="MGELASC"/>
<sequence>MGELASCHDRVARAALGVAAKEAVEIARSEWESALALAGVIEGSKGEELVRKYSACLKGLAENGCVKEVPVEEKKTVKEPANELLPAEPSSIVATGVSSREQAAKTTTAATTTPKYQYYQDDNYMKIQILEANVEPSNLSVQITPDELSVKLTKNNVTYSLIYGDLYEEVIVNKCRTIIKDEKVLIKLKKKTEKVEWHKLLDDSKSETAINKTAAQKPAMPRPYASDKNWDKIDRDLALEEEKETPEGDESLNKLFKQIYSNADENTRRAMVKSMQTSGGTVLSTNWDEVGKTDYEKERQAPKGMEWKNY</sequence>
<gene>
    <name evidence="4" type="ORF">THAPSDRAFT_269341</name>
</gene>
<feature type="domain" description="SGS" evidence="2">
    <location>
        <begin position="219"/>
        <end position="310"/>
    </location>
</feature>
<dbReference type="Proteomes" id="UP000001449">
    <property type="component" value="Chromosome 8"/>
</dbReference>
<dbReference type="EMBL" id="CM000644">
    <property type="protein sequence ID" value="EED90608.1"/>
    <property type="molecule type" value="Genomic_DNA"/>
</dbReference>
<dbReference type="PROSITE" id="PS51203">
    <property type="entry name" value="CS"/>
    <property type="match status" value="1"/>
</dbReference>
<dbReference type="STRING" id="35128.B8C6P7"/>
<reference evidence="4 5" key="1">
    <citation type="journal article" date="2004" name="Science">
        <title>The genome of the diatom Thalassiosira pseudonana: ecology, evolution, and metabolism.</title>
        <authorList>
            <person name="Armbrust E.V."/>
            <person name="Berges J.A."/>
            <person name="Bowler C."/>
            <person name="Green B.R."/>
            <person name="Martinez D."/>
            <person name="Putnam N.H."/>
            <person name="Zhou S."/>
            <person name="Allen A.E."/>
            <person name="Apt K.E."/>
            <person name="Bechner M."/>
            <person name="Brzezinski M.A."/>
            <person name="Chaal B.K."/>
            <person name="Chiovitti A."/>
            <person name="Davis A.K."/>
            <person name="Demarest M.S."/>
            <person name="Detter J.C."/>
            <person name="Glavina T."/>
            <person name="Goodstein D."/>
            <person name="Hadi M.Z."/>
            <person name="Hellsten U."/>
            <person name="Hildebrand M."/>
            <person name="Jenkins B.D."/>
            <person name="Jurka J."/>
            <person name="Kapitonov V.V."/>
            <person name="Kroger N."/>
            <person name="Lau W.W."/>
            <person name="Lane T.W."/>
            <person name="Larimer F.W."/>
            <person name="Lippmeier J.C."/>
            <person name="Lucas S."/>
            <person name="Medina M."/>
            <person name="Montsant A."/>
            <person name="Obornik M."/>
            <person name="Parker M.S."/>
            <person name="Palenik B."/>
            <person name="Pazour G.J."/>
            <person name="Richardson P.M."/>
            <person name="Rynearson T.A."/>
            <person name="Saito M.A."/>
            <person name="Schwartz D.C."/>
            <person name="Thamatrakoln K."/>
            <person name="Valentin K."/>
            <person name="Vardi A."/>
            <person name="Wilkerson F.P."/>
            <person name="Rokhsar D.S."/>
        </authorList>
    </citation>
    <scope>NUCLEOTIDE SEQUENCE [LARGE SCALE GENOMIC DNA]</scope>
    <source>
        <strain evidence="4 5">CCMP1335</strain>
    </source>
</reference>
<dbReference type="eggNOG" id="KOG1309">
    <property type="taxonomic scope" value="Eukaryota"/>
</dbReference>
<evidence type="ECO:0000313" key="5">
    <source>
        <dbReference type="Proteomes" id="UP000001449"/>
    </source>
</evidence>
<dbReference type="Pfam" id="PF05002">
    <property type="entry name" value="SGS"/>
    <property type="match status" value="1"/>
</dbReference>
<dbReference type="AlphaFoldDB" id="B8C6P7"/>
<dbReference type="RefSeq" id="XP_002291757.1">
    <property type="nucleotide sequence ID" value="XM_002291721.1"/>
</dbReference>
<dbReference type="Pfam" id="PF04969">
    <property type="entry name" value="CS"/>
    <property type="match status" value="1"/>
</dbReference>
<dbReference type="InterPro" id="IPR007052">
    <property type="entry name" value="CS_dom"/>
</dbReference>
<organism evidence="4 5">
    <name type="scientific">Thalassiosira pseudonana</name>
    <name type="common">Marine diatom</name>
    <name type="synonym">Cyclotella nana</name>
    <dbReference type="NCBI Taxonomy" id="35128"/>
    <lineage>
        <taxon>Eukaryota</taxon>
        <taxon>Sar</taxon>
        <taxon>Stramenopiles</taxon>
        <taxon>Ochrophyta</taxon>
        <taxon>Bacillariophyta</taxon>
        <taxon>Coscinodiscophyceae</taxon>
        <taxon>Thalassiosirophycidae</taxon>
        <taxon>Thalassiosirales</taxon>
        <taxon>Thalassiosiraceae</taxon>
        <taxon>Thalassiosira</taxon>
    </lineage>
</organism>
<evidence type="ECO:0000313" key="4">
    <source>
        <dbReference type="EMBL" id="EED90608.1"/>
    </source>
</evidence>
<dbReference type="Gene3D" id="2.60.40.790">
    <property type="match status" value="1"/>
</dbReference>
<accession>B8C6P7</accession>
<dbReference type="SUPFAM" id="SSF49764">
    <property type="entry name" value="HSP20-like chaperones"/>
    <property type="match status" value="1"/>
</dbReference>
<protein>
    <recommendedName>
        <fullName evidence="6">SGS domain-containing protein</fullName>
    </recommendedName>
</protein>
<dbReference type="InParanoid" id="B8C6P7"/>
<dbReference type="InterPro" id="IPR007699">
    <property type="entry name" value="SGS_dom"/>
</dbReference>
<name>B8C6P7_THAPS</name>
<dbReference type="GO" id="GO:0051087">
    <property type="term" value="F:protein-folding chaperone binding"/>
    <property type="evidence" value="ECO:0007669"/>
    <property type="project" value="InterPro"/>
</dbReference>
<evidence type="ECO:0000259" key="3">
    <source>
        <dbReference type="PROSITE" id="PS51203"/>
    </source>
</evidence>
<dbReference type="KEGG" id="tps:THAPSDRAFT_269341"/>
<dbReference type="InterPro" id="IPR044563">
    <property type="entry name" value="Sgt1-like"/>
</dbReference>
<evidence type="ECO:0008006" key="6">
    <source>
        <dbReference type="Google" id="ProtNLM"/>
    </source>
</evidence>